<protein>
    <submittedName>
        <fullName evidence="1">Uncharacterized protein</fullName>
    </submittedName>
</protein>
<name>A0A0A0YUR6_NPVLD</name>
<proteinExistence type="predicted"/>
<organismHost>
    <name type="scientific">Lepidoptera</name>
    <name type="common">moths &amp; butterflies</name>
    <dbReference type="NCBI Taxonomy" id="7088"/>
</organismHost>
<dbReference type="EMBL" id="KM386655">
    <property type="protein sequence ID" value="AIX47864.1"/>
    <property type="molecule type" value="Genomic_DNA"/>
</dbReference>
<sequence length="379" mass="43947">MDSDEDGHQQENAREALNMYCDHGYGPCKLCAHVFKDIFDSTPSVGVCLNAWAAYYKLHDRLLKWLYVWRFWEWSVEKLKDRRPCIGRFWERSVETPLDRFHRARLCLPHCEAIDDDDLCDEFDYLCRLGVDGPFTEPAAVVNRVYFKLNEFHRLLHDRRAYHAMFERGKISYLYCREMPCRQITNLTDYVSFDDETAAERLQKLPQWPHIESRFADAFIVGEAVAGLWDPARGGPADLHLHLYTARNCSDELREEFSDDPNHDQCCESRLSCVVYNPVHNLTVHHVCGLRFEHREDLVHHVMLQQPTDATRKAVCVATCKFYTMTLGGGGEGSRGTPSKLQTLCHLKLLEPQLTFLRTNLARAPVSDSEFVLIPNNLY</sequence>
<evidence type="ECO:0000313" key="1">
    <source>
        <dbReference type="EMBL" id="AIX47864.1"/>
    </source>
</evidence>
<organism evidence="1">
    <name type="scientific">Lymantria dispar multicapsid nuclear polyhedrosis virus</name>
    <name type="common">LdMNPV</name>
    <dbReference type="NCBI Taxonomy" id="10449"/>
    <lineage>
        <taxon>Viruses</taxon>
        <taxon>Viruses incertae sedis</taxon>
        <taxon>Naldaviricetes</taxon>
        <taxon>Lefavirales</taxon>
        <taxon>Baculoviridae</taxon>
        <taxon>Alphabaculovirus</taxon>
        <taxon>Alphabaculovirus lydisparis</taxon>
    </lineage>
</organism>
<reference evidence="1" key="1">
    <citation type="journal article" date="2015" name="Genome Announc.">
        <title>Complete Genome Sequence of the Strain of Lymantria dispar Multiple Nucleopolyhedrovirus Found in the Gypsy Moth Biopesticide Virin-ENSh.</title>
        <authorList>
            <person name="Harrison R.L."/>
            <person name="Rowley D.L."/>
        </authorList>
    </citation>
    <scope>NUCLEOTIDE SEQUENCE</scope>
    <source>
        <strain evidence="1">3029</strain>
    </source>
</reference>
<accession>A0A0A0YUR6</accession>